<dbReference type="Pfam" id="PF07916">
    <property type="entry name" value="TraG_N"/>
    <property type="match status" value="1"/>
</dbReference>
<feature type="transmembrane region" description="Helical" evidence="2">
    <location>
        <begin position="20"/>
        <end position="39"/>
    </location>
</feature>
<accession>A0A2U3R6Q4</accession>
<evidence type="ECO:0000313" key="5">
    <source>
        <dbReference type="Proteomes" id="UP000244960"/>
    </source>
</evidence>
<feature type="transmembrane region" description="Helical" evidence="2">
    <location>
        <begin position="336"/>
        <end position="361"/>
    </location>
</feature>
<organism evidence="4 5">
    <name type="scientific">Orientia tsutsugamushi</name>
    <name type="common">Rickettsia tsutsugamushi</name>
    <dbReference type="NCBI Taxonomy" id="784"/>
    <lineage>
        <taxon>Bacteria</taxon>
        <taxon>Pseudomonadati</taxon>
        <taxon>Pseudomonadota</taxon>
        <taxon>Alphaproteobacteria</taxon>
        <taxon>Rickettsiales</taxon>
        <taxon>Rickettsiaceae</taxon>
        <taxon>Rickettsieae</taxon>
        <taxon>Orientia</taxon>
    </lineage>
</organism>
<gene>
    <name evidence="4" type="primary">traG</name>
    <name evidence="4" type="ORF">UT176_01428</name>
</gene>
<keyword evidence="2" id="KW-0812">Transmembrane</keyword>
<feature type="transmembrane region" description="Helical" evidence="2">
    <location>
        <begin position="307"/>
        <end position="330"/>
    </location>
</feature>
<dbReference type="InterPro" id="IPR012931">
    <property type="entry name" value="TraG_N_Proteobacteria"/>
</dbReference>
<sequence length="847" mass="94611">MTIGGIWAATRAIFRGNIGIFAMEWFFPSIFIFTLLFAPKSTVWLKDEVSMSAPVKVDNIPIGIAMFASLSSQTSYFVSKMLENHLLPAYEGLSSRKTGIMFGAKAVAKIRDVQIHDPVTLTNTKEFLRQCFMKPYIIGNILGKKAAAQQTNDIIGFIEQNIPNNFGIYYREPSNLAISFKSCRQATPLIKAAIHKELNEGLLTKFAAAIGVQSDQSSMLSQRLKVMTGDTLKYLQREQQDIHEWMKQAMLLNANRESYDDWREKFSLSRIYPNLVSMHAIRGLFQKSFSYLVAGEMAAHMMPILQSVFFALVVSMIFIVFPMGLLPGGYNILKTWILLIIWVSSWPVFFTIIHCLGMISLSSKSGAFGSDYGLNMLSQGSFAEMILYSYATFQMLASSIPMLSWAVIKACAHATANLASQFSPIQVASSLGSNIVDNNLSMDNYSIGNRTISQQNLAPSLDMSASINDGSIKVTTTDDGREIINKNVDLLLDNYRSSALLQSGYQNQFIRSQSNLDSLTKKESNLISTGNSMAMEIAEKLTHDEALYIGLTESEYQALQKVSSDSESFSQHTGSSHSKSSGTSAGAGAGVWRFDSRVFGNQQRNNEQSNSVNHQQSYNEAVSKIQSAVKEGRFSTTNSDMRSLSENLSANLSEQQSVGQEIAKTKQEMEQLSYSMNYVSQNSITIDRNINELVLNEIIAQNPEIRSKEQAARWIMHHPAEAEKIAFEVAKINNEIPEDLNDHINDGNFSTKRDIQNTFEKNVEQLQAKASNIHNNSNIMHTQNIKQTFIDNEKIKNLDQISDSIKNKTKKNQEEFDNTSNSALVLAGKEVLKAAKDLEWNKKQKKD</sequence>
<feature type="domain" description="TraG N-terminal Proteobacteria" evidence="3">
    <location>
        <begin position="2"/>
        <end position="428"/>
    </location>
</feature>
<evidence type="ECO:0000313" key="4">
    <source>
        <dbReference type="EMBL" id="SPR08871.1"/>
    </source>
</evidence>
<protein>
    <submittedName>
        <fullName evidence="4">Conjugal transfer protein TraG</fullName>
    </submittedName>
</protein>
<feature type="compositionally biased region" description="Low complexity" evidence="1">
    <location>
        <begin position="567"/>
        <end position="586"/>
    </location>
</feature>
<name>A0A2U3R6Q4_ORITS</name>
<evidence type="ECO:0000259" key="3">
    <source>
        <dbReference type="Pfam" id="PF07916"/>
    </source>
</evidence>
<feature type="region of interest" description="Disordered" evidence="1">
    <location>
        <begin position="567"/>
        <end position="587"/>
    </location>
</feature>
<dbReference type="EMBL" id="LS398547">
    <property type="protein sequence ID" value="SPR08871.1"/>
    <property type="molecule type" value="Genomic_DNA"/>
</dbReference>
<keyword evidence="2" id="KW-1133">Transmembrane helix</keyword>
<evidence type="ECO:0000256" key="1">
    <source>
        <dbReference type="SAM" id="MobiDB-lite"/>
    </source>
</evidence>
<dbReference type="RefSeq" id="WP_231966054.1">
    <property type="nucleotide sequence ID" value="NZ_LS398547.1"/>
</dbReference>
<evidence type="ECO:0000256" key="2">
    <source>
        <dbReference type="SAM" id="Phobius"/>
    </source>
</evidence>
<proteinExistence type="predicted"/>
<keyword evidence="2" id="KW-0472">Membrane</keyword>
<reference evidence="5" key="1">
    <citation type="submission" date="2018-03" db="EMBL/GenBank/DDBJ databases">
        <authorList>
            <person name="Batty M. E."/>
            <person name="Batty M E."/>
        </authorList>
    </citation>
    <scope>NUCLEOTIDE SEQUENCE [LARGE SCALE GENOMIC DNA]</scope>
</reference>
<dbReference type="Proteomes" id="UP000244960">
    <property type="component" value="Chromosome I"/>
</dbReference>
<dbReference type="AlphaFoldDB" id="A0A2U3R6Q4"/>